<dbReference type="AlphaFoldDB" id="A0A1A8WGE6"/>
<keyword evidence="1" id="KW-0472">Membrane</keyword>
<dbReference type="EMBL" id="FLQU01001001">
    <property type="protein sequence ID" value="SBS90874.1"/>
    <property type="molecule type" value="Genomic_DNA"/>
</dbReference>
<organism evidence="2 3">
    <name type="scientific">Plasmodium ovale curtisi</name>
    <dbReference type="NCBI Taxonomy" id="864141"/>
    <lineage>
        <taxon>Eukaryota</taxon>
        <taxon>Sar</taxon>
        <taxon>Alveolata</taxon>
        <taxon>Apicomplexa</taxon>
        <taxon>Aconoidasida</taxon>
        <taxon>Haemosporida</taxon>
        <taxon>Plasmodiidae</taxon>
        <taxon>Plasmodium</taxon>
        <taxon>Plasmodium (Plasmodium)</taxon>
    </lineage>
</organism>
<dbReference type="InterPro" id="IPR008780">
    <property type="entry name" value="Plasmodium_Vir"/>
</dbReference>
<keyword evidence="1" id="KW-0812">Transmembrane</keyword>
<protein>
    <submittedName>
        <fullName evidence="2">PIR Superfamily Protein</fullName>
    </submittedName>
</protein>
<evidence type="ECO:0000313" key="3">
    <source>
        <dbReference type="Proteomes" id="UP000078560"/>
    </source>
</evidence>
<dbReference type="Proteomes" id="UP000078560">
    <property type="component" value="Unassembled WGS sequence"/>
</dbReference>
<proteinExistence type="predicted"/>
<evidence type="ECO:0000313" key="2">
    <source>
        <dbReference type="EMBL" id="SBS90874.1"/>
    </source>
</evidence>
<reference evidence="3" key="1">
    <citation type="submission" date="2016-05" db="EMBL/GenBank/DDBJ databases">
        <authorList>
            <person name="Naeem Raeece"/>
        </authorList>
    </citation>
    <scope>NUCLEOTIDE SEQUENCE [LARGE SCALE GENOMIC DNA]</scope>
</reference>
<keyword evidence="1" id="KW-1133">Transmembrane helix</keyword>
<name>A0A1A8WGE6_PLAOA</name>
<gene>
    <name evidence="2" type="ORF">POVCU2_0064120</name>
</gene>
<dbReference type="Pfam" id="PF05795">
    <property type="entry name" value="Plasmodium_Vir"/>
    <property type="match status" value="2"/>
</dbReference>
<sequence>MEKRVNVLKDKLKLFNFNFVLNKPVTLCSKCKLCEEITDNIKNEFWFKIFCYQFVKNLEYAEYMSTYNNKVEKESRCKSLIYWMSDKVKYFQDNTTVKNKGNLVKEILGVWENFNKSEVTNSSTSRCTVPSATKFTNLGAMRRKNIMSDYCENYSELKSSLTRVYTSDCTIYYDYFKDSYLEFSKIATEHKNECLEISKCSSFCENYDPDDIFKNSKCEVIEISPKKNDYMKKVACEALKKPEPVVKYETKEVPIQEFTFSDGRAIILILFTLWGIFLTFLYLYKLAPFRSWISSKLGKKKIITDNFNEQSDDESLDDDYESINRNMQNEGYNITYNSNWNSLR</sequence>
<evidence type="ECO:0000256" key="1">
    <source>
        <dbReference type="SAM" id="Phobius"/>
    </source>
</evidence>
<accession>A0A1A8WGE6</accession>
<feature type="transmembrane region" description="Helical" evidence="1">
    <location>
        <begin position="265"/>
        <end position="284"/>
    </location>
</feature>